<gene>
    <name evidence="3" type="ORF">N7537_007420</name>
</gene>
<evidence type="ECO:0000256" key="1">
    <source>
        <dbReference type="SAM" id="MobiDB-lite"/>
    </source>
</evidence>
<dbReference type="SUPFAM" id="SSF51695">
    <property type="entry name" value="PLC-like phosphodiesterases"/>
    <property type="match status" value="1"/>
</dbReference>
<accession>A0AAD6GZC6</accession>
<dbReference type="AlphaFoldDB" id="A0AAD6GZC6"/>
<name>A0AAD6GZC6_9EURO</name>
<keyword evidence="4" id="KW-1185">Reference proteome</keyword>
<dbReference type="GeneID" id="81588719"/>
<dbReference type="GO" id="GO:0006629">
    <property type="term" value="P:lipid metabolic process"/>
    <property type="evidence" value="ECO:0007669"/>
    <property type="project" value="InterPro"/>
</dbReference>
<proteinExistence type="predicted"/>
<protein>
    <recommendedName>
        <fullName evidence="5">Phospholipase D</fullName>
    </recommendedName>
</protein>
<feature type="region of interest" description="Disordered" evidence="1">
    <location>
        <begin position="70"/>
        <end position="103"/>
    </location>
</feature>
<dbReference type="InterPro" id="IPR017946">
    <property type="entry name" value="PLC-like_Pdiesterase_TIM-brl"/>
</dbReference>
<dbReference type="GO" id="GO:0008081">
    <property type="term" value="F:phosphoric diester hydrolase activity"/>
    <property type="evidence" value="ECO:0007669"/>
    <property type="project" value="InterPro"/>
</dbReference>
<evidence type="ECO:0000313" key="3">
    <source>
        <dbReference type="EMBL" id="KAJ5597336.1"/>
    </source>
</evidence>
<dbReference type="Proteomes" id="UP001213799">
    <property type="component" value="Unassembled WGS sequence"/>
</dbReference>
<reference evidence="3" key="2">
    <citation type="submission" date="2023-01" db="EMBL/GenBank/DDBJ databases">
        <authorList>
            <person name="Petersen C."/>
        </authorList>
    </citation>
    <scope>NUCLEOTIDE SEQUENCE</scope>
    <source>
        <strain evidence="3">IBT 12815</strain>
    </source>
</reference>
<evidence type="ECO:0000313" key="4">
    <source>
        <dbReference type="Proteomes" id="UP001213799"/>
    </source>
</evidence>
<dbReference type="RefSeq" id="XP_056750553.1">
    <property type="nucleotide sequence ID" value="XM_056898477.1"/>
</dbReference>
<comment type="caution">
    <text evidence="3">The sequence shown here is derived from an EMBL/GenBank/DDBJ whole genome shotgun (WGS) entry which is preliminary data.</text>
</comment>
<dbReference type="EMBL" id="JAQJAE010000004">
    <property type="protein sequence ID" value="KAJ5597336.1"/>
    <property type="molecule type" value="Genomic_DNA"/>
</dbReference>
<evidence type="ECO:0000256" key="2">
    <source>
        <dbReference type="SAM" id="SignalP"/>
    </source>
</evidence>
<keyword evidence="2" id="KW-0732">Signal</keyword>
<organism evidence="3 4">
    <name type="scientific">Penicillium hordei</name>
    <dbReference type="NCBI Taxonomy" id="40994"/>
    <lineage>
        <taxon>Eukaryota</taxon>
        <taxon>Fungi</taxon>
        <taxon>Dikarya</taxon>
        <taxon>Ascomycota</taxon>
        <taxon>Pezizomycotina</taxon>
        <taxon>Eurotiomycetes</taxon>
        <taxon>Eurotiomycetidae</taxon>
        <taxon>Eurotiales</taxon>
        <taxon>Aspergillaceae</taxon>
        <taxon>Penicillium</taxon>
    </lineage>
</organism>
<feature type="chain" id="PRO_5042165092" description="Phospholipase D" evidence="2">
    <location>
        <begin position="26"/>
        <end position="394"/>
    </location>
</feature>
<dbReference type="Gene3D" id="3.20.20.190">
    <property type="entry name" value="Phosphatidylinositol (PI) phosphodiesterase"/>
    <property type="match status" value="1"/>
</dbReference>
<feature type="signal peptide" evidence="2">
    <location>
        <begin position="1"/>
        <end position="25"/>
    </location>
</feature>
<sequence length="394" mass="44540">MRAVQSVLSLLLPALLLSWIDLSVQYPIRTSKLDIAIHTQEGLLEEESSAQTLIGNEFSGSLELEGDGGSSFGSVEQGIEPNSTVDSTEKPSSKGVEDRLSGSTLDHGVKQHADIGDSEQNITAFNSQRPIWAIAHRVLTVKSVHDAILNGANALEIDMTAWRKGWYADHDGTLTSYGDTAWKMFQAIAEHRRRGATINFVWLDIKNPDWCPNNNKWHYCSTDNLRKMARDVIEPLGVRVLFGFYKPGPAYNALRVSNHHWEALNLNGKSKKVEDWFNRHGPMAKNKRVMSYGYFNLPFQFGNCWERDYYTCTELRQAVKSQGFGRVFGWTLATGQDKYADKLLSEGVDGLIYGFKATYYYDHVDTRRAANSIKRWVNNHAGSHRMANQNDDPW</sequence>
<evidence type="ECO:0008006" key="5">
    <source>
        <dbReference type="Google" id="ProtNLM"/>
    </source>
</evidence>
<reference evidence="3" key="1">
    <citation type="journal article" date="2023" name="IMA Fungus">
        <title>Comparative genomic study of the Penicillium genus elucidates a diverse pangenome and 15 lateral gene transfer events.</title>
        <authorList>
            <person name="Petersen C."/>
            <person name="Sorensen T."/>
            <person name="Nielsen M.R."/>
            <person name="Sondergaard T.E."/>
            <person name="Sorensen J.L."/>
            <person name="Fitzpatrick D.A."/>
            <person name="Frisvad J.C."/>
            <person name="Nielsen K.L."/>
        </authorList>
    </citation>
    <scope>NUCLEOTIDE SEQUENCE</scope>
    <source>
        <strain evidence="3">IBT 12815</strain>
    </source>
</reference>
<feature type="compositionally biased region" description="Basic and acidic residues" evidence="1">
    <location>
        <begin position="87"/>
        <end position="100"/>
    </location>
</feature>